<protein>
    <recommendedName>
        <fullName evidence="1">dTDP-4-dehydrorhamnose reductase</fullName>
        <ecNumber evidence="1">1.1.1.133</ecNumber>
    </recommendedName>
</protein>
<dbReference type="Gene3D" id="3.40.50.720">
    <property type="entry name" value="NAD(P)-binding Rossmann-like Domain"/>
    <property type="match status" value="1"/>
</dbReference>
<dbReference type="EMBL" id="JAELVM010000001">
    <property type="protein sequence ID" value="MBL1219848.1"/>
    <property type="molecule type" value="Genomic_DNA"/>
</dbReference>
<evidence type="ECO:0000259" key="2">
    <source>
        <dbReference type="Pfam" id="PF01370"/>
    </source>
</evidence>
<keyword evidence="1" id="KW-0560">Oxidoreductase</keyword>
<dbReference type="Pfam" id="PF01370">
    <property type="entry name" value="Epimerase"/>
    <property type="match status" value="1"/>
</dbReference>
<dbReference type="PANTHER" id="PTHR10491">
    <property type="entry name" value="DTDP-4-DEHYDRORHAMNOSE REDUCTASE"/>
    <property type="match status" value="1"/>
</dbReference>
<proteinExistence type="inferred from homology"/>
<reference evidence="3 4" key="1">
    <citation type="submission" date="2020-12" db="EMBL/GenBank/DDBJ databases">
        <title>Chryseobacterium endoalhailicus sp. nov., isolated from seed of leguminous plant.</title>
        <authorList>
            <person name="Zhang X."/>
        </authorList>
    </citation>
    <scope>NUCLEOTIDE SEQUENCE [LARGE SCALE GENOMIC DNA]</scope>
    <source>
        <strain evidence="3 4">L7</strain>
    </source>
</reference>
<evidence type="ECO:0000313" key="3">
    <source>
        <dbReference type="EMBL" id="MBL1219848.1"/>
    </source>
</evidence>
<gene>
    <name evidence="3" type="ORF">JET18_03310</name>
</gene>
<accession>A0ABS1QB62</accession>
<organism evidence="3 4">
    <name type="scientific">Chryseobacterium endalhagicum</name>
    <dbReference type="NCBI Taxonomy" id="2797638"/>
    <lineage>
        <taxon>Bacteria</taxon>
        <taxon>Pseudomonadati</taxon>
        <taxon>Bacteroidota</taxon>
        <taxon>Flavobacteriia</taxon>
        <taxon>Flavobacteriales</taxon>
        <taxon>Weeksellaceae</taxon>
        <taxon>Chryseobacterium group</taxon>
        <taxon>Chryseobacterium</taxon>
    </lineage>
</organism>
<feature type="domain" description="NAD-dependent epimerase/dehydratase" evidence="2">
    <location>
        <begin position="6"/>
        <end position="167"/>
    </location>
</feature>
<dbReference type="Proteomes" id="UP000661696">
    <property type="component" value="Unassembled WGS sequence"/>
</dbReference>
<sequence length="277" mass="31154">MKAKLLLTGASGFIGSQIYKALKDDFEVTAIASSSKHQDFTALDLLDGKACRDFFHDKKFDLIIHAAAIAHGKNKTTTSVGDANIQMTRNIFNSLDSKDSTVVYLSSVSVYSFKNNKETISVQDVPIPVTEYGESKLACEKIIQERNPKTLHILRLAPVYSETNLNDLGKRVFLPVFKVPFFTKQERIYSLCNINQAVKTVTAALKLSENSLVIVKDDKDYTQQDLLSFFNLEKPKIVINRNIVGPLLFALKLVPVSKVNVIRDMFTKLFYSVRYTN</sequence>
<keyword evidence="1" id="KW-0521">NADP</keyword>
<dbReference type="InterPro" id="IPR036291">
    <property type="entry name" value="NAD(P)-bd_dom_sf"/>
</dbReference>
<comment type="pathway">
    <text evidence="1">Carbohydrate biosynthesis; dTDP-L-rhamnose biosynthesis.</text>
</comment>
<dbReference type="InterPro" id="IPR005913">
    <property type="entry name" value="dTDP_dehydrorham_reduct"/>
</dbReference>
<dbReference type="EC" id="1.1.1.133" evidence="1"/>
<evidence type="ECO:0000256" key="1">
    <source>
        <dbReference type="RuleBase" id="RU364082"/>
    </source>
</evidence>
<dbReference type="InterPro" id="IPR001509">
    <property type="entry name" value="Epimerase_deHydtase"/>
</dbReference>
<keyword evidence="4" id="KW-1185">Reference proteome</keyword>
<comment type="function">
    <text evidence="1">Catalyzes the reduction of dTDP-6-deoxy-L-lyxo-4-hexulose to yield dTDP-L-rhamnose.</text>
</comment>
<dbReference type="RefSeq" id="WP_202089188.1">
    <property type="nucleotide sequence ID" value="NZ_JAELVM010000001.1"/>
</dbReference>
<name>A0ABS1QB62_9FLAO</name>
<evidence type="ECO:0000313" key="4">
    <source>
        <dbReference type="Proteomes" id="UP000661696"/>
    </source>
</evidence>
<dbReference type="SUPFAM" id="SSF51735">
    <property type="entry name" value="NAD(P)-binding Rossmann-fold domains"/>
    <property type="match status" value="1"/>
</dbReference>
<dbReference type="PANTHER" id="PTHR10491:SF4">
    <property type="entry name" value="METHIONINE ADENOSYLTRANSFERASE 2 SUBUNIT BETA"/>
    <property type="match status" value="1"/>
</dbReference>
<comment type="similarity">
    <text evidence="1">Belongs to the dTDP-4-dehydrorhamnose reductase family.</text>
</comment>
<comment type="caution">
    <text evidence="3">The sequence shown here is derived from an EMBL/GenBank/DDBJ whole genome shotgun (WGS) entry which is preliminary data.</text>
</comment>